<keyword evidence="3" id="KW-1185">Reference proteome</keyword>
<sequence length="660" mass="72528">MTNLAPPISRDGFIYHGALYVDAGNLNRHPRASLDELTALLRPEKSSAPAAKDQVGHWYVAQLKHYGLPTTKDKNAAKIRLLNALNSGDLKVPADVKKIESAMKKEYDAENRKAKAAAKAAEGAGSTKASAPKKENDAENRKAKAAAKATEAGGSKIASAPKKATGSKRKHDETPVTGASTSMPSADLCRPIAIAVGTKGQRQTAKKTTGSAAPLAIESKTSAKKTTGNAAPLAIAPKTPAKSKSIAQLREEERNEKNAKRDGIKKVRKLHADSKGDRHDDDYDPWHQHDIDSDTISDTEWSNKRKQSGVYTVTVSGNGSDWQSVRYDGSPNELIFCKDGDRMWGSYKFDVYEGMILMDPGPKREIQGLLFQWRGRSQIRPGIWEDTTGRGEMLFEEANVVKGTFFNLKNWRYEFSAKRKTGLAGTSRRGGKSYETEWTALGQANDWSGPAPIQIPAGEKPPRLGGWARRGRGGSIQSGPRSVASRAPKRVKDEHPESMDIDYDASSDPNLLAQISGRYSVDCRDISSTWPWNTDNMELDLCVDGDRLWGSFSWGPFDGVIQMYPGPTKFCPTTSLSFGWRVRENTTGDLRFGRGCTGNMTFYGGGRVSGELFGLHGQSVAFEAEKMDGSHSAGWRSFEQEWNGFVEETYGDYNRNRGWR</sequence>
<reference evidence="2" key="1">
    <citation type="journal article" date="2020" name="Stud. Mycol.">
        <title>101 Dothideomycetes genomes: a test case for predicting lifestyles and emergence of pathogens.</title>
        <authorList>
            <person name="Haridas S."/>
            <person name="Albert R."/>
            <person name="Binder M."/>
            <person name="Bloem J."/>
            <person name="Labutti K."/>
            <person name="Salamov A."/>
            <person name="Andreopoulos B."/>
            <person name="Baker S."/>
            <person name="Barry K."/>
            <person name="Bills G."/>
            <person name="Bluhm B."/>
            <person name="Cannon C."/>
            <person name="Castanera R."/>
            <person name="Culley D."/>
            <person name="Daum C."/>
            <person name="Ezra D."/>
            <person name="Gonzalez J."/>
            <person name="Henrissat B."/>
            <person name="Kuo A."/>
            <person name="Liang C."/>
            <person name="Lipzen A."/>
            <person name="Lutzoni F."/>
            <person name="Magnuson J."/>
            <person name="Mondo S."/>
            <person name="Nolan M."/>
            <person name="Ohm R."/>
            <person name="Pangilinan J."/>
            <person name="Park H.-J."/>
            <person name="Ramirez L."/>
            <person name="Alfaro M."/>
            <person name="Sun H."/>
            <person name="Tritt A."/>
            <person name="Yoshinaga Y."/>
            <person name="Zwiers L.-H."/>
            <person name="Turgeon B."/>
            <person name="Goodwin S."/>
            <person name="Spatafora J."/>
            <person name="Crous P."/>
            <person name="Grigoriev I."/>
        </authorList>
    </citation>
    <scope>NUCLEOTIDE SEQUENCE</scope>
    <source>
        <strain evidence="2">CBS 121410</strain>
    </source>
</reference>
<dbReference type="AlphaFoldDB" id="A0A9P4HSC4"/>
<comment type="caution">
    <text evidence="2">The sequence shown here is derived from an EMBL/GenBank/DDBJ whole genome shotgun (WGS) entry which is preliminary data.</text>
</comment>
<evidence type="ECO:0000313" key="3">
    <source>
        <dbReference type="Proteomes" id="UP000799776"/>
    </source>
</evidence>
<feature type="compositionally biased region" description="Low complexity" evidence="1">
    <location>
        <begin position="118"/>
        <end position="130"/>
    </location>
</feature>
<gene>
    <name evidence="2" type="ORF">K490DRAFT_67259</name>
</gene>
<feature type="region of interest" description="Disordered" evidence="1">
    <location>
        <begin position="198"/>
        <end position="294"/>
    </location>
</feature>
<organism evidence="2 3">
    <name type="scientific">Saccharata proteae CBS 121410</name>
    <dbReference type="NCBI Taxonomy" id="1314787"/>
    <lineage>
        <taxon>Eukaryota</taxon>
        <taxon>Fungi</taxon>
        <taxon>Dikarya</taxon>
        <taxon>Ascomycota</taxon>
        <taxon>Pezizomycotina</taxon>
        <taxon>Dothideomycetes</taxon>
        <taxon>Dothideomycetes incertae sedis</taxon>
        <taxon>Botryosphaeriales</taxon>
        <taxon>Saccharataceae</taxon>
        <taxon>Saccharata</taxon>
    </lineage>
</organism>
<feature type="compositionally biased region" description="Basic and acidic residues" evidence="1">
    <location>
        <begin position="249"/>
        <end position="292"/>
    </location>
</feature>
<protein>
    <submittedName>
        <fullName evidence="2">Uncharacterized protein</fullName>
    </submittedName>
</protein>
<dbReference type="OrthoDB" id="4121058at2759"/>
<dbReference type="Proteomes" id="UP000799776">
    <property type="component" value="Unassembled WGS sequence"/>
</dbReference>
<feature type="compositionally biased region" description="Polar residues" evidence="1">
    <location>
        <begin position="200"/>
        <end position="211"/>
    </location>
</feature>
<proteinExistence type="predicted"/>
<feature type="region of interest" description="Disordered" evidence="1">
    <location>
        <begin position="118"/>
        <end position="185"/>
    </location>
</feature>
<feature type="region of interest" description="Disordered" evidence="1">
    <location>
        <begin position="456"/>
        <end position="503"/>
    </location>
</feature>
<feature type="compositionally biased region" description="Basic and acidic residues" evidence="1">
    <location>
        <begin position="132"/>
        <end position="142"/>
    </location>
</feature>
<accession>A0A9P4HSC4</accession>
<evidence type="ECO:0000313" key="2">
    <source>
        <dbReference type="EMBL" id="KAF2085972.1"/>
    </source>
</evidence>
<name>A0A9P4HSC4_9PEZI</name>
<dbReference type="EMBL" id="ML978727">
    <property type="protein sequence ID" value="KAF2085972.1"/>
    <property type="molecule type" value="Genomic_DNA"/>
</dbReference>
<evidence type="ECO:0000256" key="1">
    <source>
        <dbReference type="SAM" id="MobiDB-lite"/>
    </source>
</evidence>